<reference evidence="8" key="1">
    <citation type="journal article" date="2019" name="Int. J. Syst. Evol. Microbiol.">
        <title>The Global Catalogue of Microorganisms (GCM) 10K type strain sequencing project: providing services to taxonomists for standard genome sequencing and annotation.</title>
        <authorList>
            <consortium name="The Broad Institute Genomics Platform"/>
            <consortium name="The Broad Institute Genome Sequencing Center for Infectious Disease"/>
            <person name="Wu L."/>
            <person name="Ma J."/>
        </authorList>
    </citation>
    <scope>NUCLEOTIDE SEQUENCE [LARGE SCALE GENOMIC DNA]</scope>
    <source>
        <strain evidence="8">CCUG 58728</strain>
    </source>
</reference>
<comment type="function">
    <text evidence="1">Acts as a pheromone, induces cells to develop competence for genetic transformation.</text>
</comment>
<evidence type="ECO:0000256" key="4">
    <source>
        <dbReference type="ARBA" id="ARBA00022525"/>
    </source>
</evidence>
<dbReference type="Pfam" id="PF03047">
    <property type="entry name" value="ComC"/>
    <property type="match status" value="1"/>
</dbReference>
<evidence type="ECO:0000256" key="3">
    <source>
        <dbReference type="ARBA" id="ARBA00009039"/>
    </source>
</evidence>
<protein>
    <submittedName>
        <fullName evidence="7">Blp family class II bacteriocin</fullName>
    </submittedName>
</protein>
<evidence type="ECO:0000256" key="5">
    <source>
        <dbReference type="ARBA" id="ARBA00023044"/>
    </source>
</evidence>
<evidence type="ECO:0000256" key="6">
    <source>
        <dbReference type="ARBA" id="ARBA00023287"/>
    </source>
</evidence>
<dbReference type="RefSeq" id="WP_380432113.1">
    <property type="nucleotide sequence ID" value="NZ_JBHSAC010000061.1"/>
</dbReference>
<keyword evidence="8" id="KW-1185">Reference proteome</keyword>
<evidence type="ECO:0000313" key="8">
    <source>
        <dbReference type="Proteomes" id="UP001595901"/>
    </source>
</evidence>
<dbReference type="Proteomes" id="UP001595901">
    <property type="component" value="Unassembled WGS sequence"/>
</dbReference>
<dbReference type="InterPro" id="IPR004288">
    <property type="entry name" value="Competence_ComC"/>
</dbReference>
<organism evidence="7 8">
    <name type="scientific">Streptococcus dentapri</name>
    <dbReference type="NCBI Taxonomy" id="573564"/>
    <lineage>
        <taxon>Bacteria</taxon>
        <taxon>Bacillati</taxon>
        <taxon>Bacillota</taxon>
        <taxon>Bacilli</taxon>
        <taxon>Lactobacillales</taxon>
        <taxon>Streptococcaceae</taxon>
        <taxon>Streptococcus</taxon>
    </lineage>
</organism>
<dbReference type="EMBL" id="JBHSAC010000061">
    <property type="protein sequence ID" value="MFC3932590.1"/>
    <property type="molecule type" value="Genomic_DNA"/>
</dbReference>
<gene>
    <name evidence="7" type="ORF">ACFOSE_07435</name>
</gene>
<comment type="similarity">
    <text evidence="3">Belongs to the ComC family.</text>
</comment>
<name>A0ABV8D2S5_9STRE</name>
<accession>A0ABV8D2S5</accession>
<evidence type="ECO:0000256" key="2">
    <source>
        <dbReference type="ARBA" id="ARBA00004613"/>
    </source>
</evidence>
<keyword evidence="6" id="KW-0178">Competence</keyword>
<evidence type="ECO:0000256" key="1">
    <source>
        <dbReference type="ARBA" id="ARBA00002667"/>
    </source>
</evidence>
<keyword evidence="4" id="KW-0964">Secreted</keyword>
<sequence length="71" mass="7309">MNTQTIQQFDVLDAEMLAGIEGGGWWPSWDEIWKGFKCVAGTAGSTGLGALAESPVLGGLSGFGVGIATFC</sequence>
<comment type="subcellular location">
    <subcellularLocation>
        <location evidence="2">Secreted</location>
    </subcellularLocation>
</comment>
<proteinExistence type="inferred from homology"/>
<evidence type="ECO:0000313" key="7">
    <source>
        <dbReference type="EMBL" id="MFC3932590.1"/>
    </source>
</evidence>
<keyword evidence="5" id="KW-0588">Pheromone</keyword>
<comment type="caution">
    <text evidence="7">The sequence shown here is derived from an EMBL/GenBank/DDBJ whole genome shotgun (WGS) entry which is preliminary data.</text>
</comment>